<sequence>MQKLPHYLIRGQLGARLFSTTRLLGAVGKTRIDQQTVKEAPVRSIPGPDLLEKGTVHPEILRKYSSEELQVDDHFKLEPLLDIREMFEARLHYGHKVGTLNDNMKWALYGERLGVCVFDLELTKQYLLRALNFVAHVASRGGIILFVTTNRETMINVEQTATKLGEYAHCRRWQSGTLTNSAELVGTPIRLPDTIIFLSTITSLGDPHPAIKEAAKMAIPTVGVVDSNADPAYLTYLIPANDDTVQSVNYLLRLFNEAIVRGKSLRQKAKNRDF</sequence>
<keyword evidence="3" id="KW-0689">Ribosomal protein</keyword>
<keyword evidence="4" id="KW-0496">Mitochondrion</keyword>
<evidence type="ECO:0000256" key="7">
    <source>
        <dbReference type="ARBA" id="ARBA00071390"/>
    </source>
</evidence>
<dbReference type="Proteomes" id="UP001177023">
    <property type="component" value="Unassembled WGS sequence"/>
</dbReference>
<accession>A0AA36DGJ6</accession>
<proteinExistence type="inferred from homology"/>
<dbReference type="GO" id="GO:0003735">
    <property type="term" value="F:structural constituent of ribosome"/>
    <property type="evidence" value="ECO:0007669"/>
    <property type="project" value="InterPro"/>
</dbReference>
<dbReference type="SUPFAM" id="SSF52313">
    <property type="entry name" value="Ribosomal protein S2"/>
    <property type="match status" value="1"/>
</dbReference>
<protein>
    <recommendedName>
        <fullName evidence="7">Small ribosomal subunit protein uS2m</fullName>
    </recommendedName>
    <alternativeName>
        <fullName evidence="8">28S ribosomal protein S2, mitochondrial</fullName>
    </alternativeName>
</protein>
<gene>
    <name evidence="10" type="ORF">MSPICULIGERA_LOCUS24144</name>
    <name evidence="9" type="ORF">MSPICULIGERA_LOCUS6925</name>
</gene>
<keyword evidence="11" id="KW-1185">Reference proteome</keyword>
<dbReference type="InterPro" id="IPR005706">
    <property type="entry name" value="Ribosomal_uS2_bac/mit/plastid"/>
</dbReference>
<feature type="non-terminal residue" evidence="10">
    <location>
        <position position="1"/>
    </location>
</feature>
<evidence type="ECO:0000256" key="5">
    <source>
        <dbReference type="ARBA" id="ARBA00023274"/>
    </source>
</evidence>
<evidence type="ECO:0000256" key="4">
    <source>
        <dbReference type="ARBA" id="ARBA00023128"/>
    </source>
</evidence>
<dbReference type="FunFam" id="3.40.50.10490:FF:000026">
    <property type="entry name" value="28S ribosomal protein S2, mitochondrial"/>
    <property type="match status" value="1"/>
</dbReference>
<dbReference type="AlphaFoldDB" id="A0AA36DGJ6"/>
<reference evidence="10" key="1">
    <citation type="submission" date="2023-06" db="EMBL/GenBank/DDBJ databases">
        <authorList>
            <person name="Delattre M."/>
        </authorList>
    </citation>
    <scope>NUCLEOTIDE SEQUENCE</scope>
    <source>
        <strain evidence="10">AF72</strain>
    </source>
</reference>
<evidence type="ECO:0000313" key="10">
    <source>
        <dbReference type="EMBL" id="CAJ0586136.1"/>
    </source>
</evidence>
<comment type="caution">
    <text evidence="10">The sequence shown here is derived from an EMBL/GenBank/DDBJ whole genome shotgun (WGS) entry which is preliminary data.</text>
</comment>
<dbReference type="EMBL" id="CATQJA010002707">
    <property type="protein sequence ID" value="CAJ0586136.1"/>
    <property type="molecule type" value="Genomic_DNA"/>
</dbReference>
<dbReference type="HAMAP" id="MF_00291_B">
    <property type="entry name" value="Ribosomal_uS2_B"/>
    <property type="match status" value="1"/>
</dbReference>
<evidence type="ECO:0000256" key="8">
    <source>
        <dbReference type="ARBA" id="ARBA00083109"/>
    </source>
</evidence>
<evidence type="ECO:0000313" key="9">
    <source>
        <dbReference type="EMBL" id="CAJ0568406.1"/>
    </source>
</evidence>
<dbReference type="PANTHER" id="PTHR12534:SF0">
    <property type="entry name" value="SMALL RIBOSOMAL SUBUNIT PROTEIN US2M"/>
    <property type="match status" value="1"/>
</dbReference>
<evidence type="ECO:0000313" key="11">
    <source>
        <dbReference type="Proteomes" id="UP001177023"/>
    </source>
</evidence>
<keyword evidence="5" id="KW-0687">Ribonucleoprotein</keyword>
<evidence type="ECO:0000256" key="6">
    <source>
        <dbReference type="ARBA" id="ARBA00059792"/>
    </source>
</evidence>
<comment type="similarity">
    <text evidence="2">Belongs to the universal ribosomal protein uS2 family.</text>
</comment>
<dbReference type="Pfam" id="PF00318">
    <property type="entry name" value="Ribosomal_S2"/>
    <property type="match status" value="2"/>
</dbReference>
<evidence type="ECO:0000256" key="2">
    <source>
        <dbReference type="ARBA" id="ARBA00006242"/>
    </source>
</evidence>
<dbReference type="Gene3D" id="3.40.50.10490">
    <property type="entry name" value="Glucose-6-phosphate isomerase like protein, domain 1"/>
    <property type="match status" value="1"/>
</dbReference>
<dbReference type="GO" id="GO:0005743">
    <property type="term" value="C:mitochondrial inner membrane"/>
    <property type="evidence" value="ECO:0007669"/>
    <property type="project" value="UniProtKB-ARBA"/>
</dbReference>
<dbReference type="PRINTS" id="PR00395">
    <property type="entry name" value="RIBOSOMALS2"/>
</dbReference>
<organism evidence="10 11">
    <name type="scientific">Mesorhabditis spiculigera</name>
    <dbReference type="NCBI Taxonomy" id="96644"/>
    <lineage>
        <taxon>Eukaryota</taxon>
        <taxon>Metazoa</taxon>
        <taxon>Ecdysozoa</taxon>
        <taxon>Nematoda</taxon>
        <taxon>Chromadorea</taxon>
        <taxon>Rhabditida</taxon>
        <taxon>Rhabditina</taxon>
        <taxon>Rhabditomorpha</taxon>
        <taxon>Rhabditoidea</taxon>
        <taxon>Rhabditidae</taxon>
        <taxon>Mesorhabditinae</taxon>
        <taxon>Mesorhabditis</taxon>
    </lineage>
</organism>
<dbReference type="PANTHER" id="PTHR12534">
    <property type="entry name" value="30S RIBOSOMAL PROTEIN S2 PROKARYOTIC AND ORGANELLAR"/>
    <property type="match status" value="1"/>
</dbReference>
<dbReference type="InterPro" id="IPR001865">
    <property type="entry name" value="Ribosomal_uS2"/>
</dbReference>
<dbReference type="GO" id="GO:0006412">
    <property type="term" value="P:translation"/>
    <property type="evidence" value="ECO:0007669"/>
    <property type="project" value="InterPro"/>
</dbReference>
<evidence type="ECO:0000256" key="3">
    <source>
        <dbReference type="ARBA" id="ARBA00022980"/>
    </source>
</evidence>
<name>A0AA36DGJ6_9BILA</name>
<dbReference type="InterPro" id="IPR023591">
    <property type="entry name" value="Ribosomal_uS2_flav_dom_sf"/>
</dbReference>
<dbReference type="GO" id="GO:0005763">
    <property type="term" value="C:mitochondrial small ribosomal subunit"/>
    <property type="evidence" value="ECO:0007669"/>
    <property type="project" value="UniProtKB-ARBA"/>
</dbReference>
<evidence type="ECO:0000256" key="1">
    <source>
        <dbReference type="ARBA" id="ARBA00004173"/>
    </source>
</evidence>
<dbReference type="CDD" id="cd01425">
    <property type="entry name" value="RPS2"/>
    <property type="match status" value="1"/>
</dbReference>
<comment type="function">
    <text evidence="6">Required for mitoribosome formation and stability, and mitochondrial translation.</text>
</comment>
<dbReference type="EMBL" id="CATQJA010001737">
    <property type="protein sequence ID" value="CAJ0568406.1"/>
    <property type="molecule type" value="Genomic_DNA"/>
</dbReference>
<comment type="subcellular location">
    <subcellularLocation>
        <location evidence="1">Mitochondrion</location>
    </subcellularLocation>
</comment>